<dbReference type="Gene3D" id="1.10.10.10">
    <property type="entry name" value="Winged helix-like DNA-binding domain superfamily/Winged helix DNA-binding domain"/>
    <property type="match status" value="1"/>
</dbReference>
<evidence type="ECO:0000256" key="3">
    <source>
        <dbReference type="ARBA" id="ARBA00023163"/>
    </source>
</evidence>
<dbReference type="PANTHER" id="PTHR44688">
    <property type="entry name" value="DNA-BINDING TRANSCRIPTIONAL ACTIVATOR DEVR_DOSR"/>
    <property type="match status" value="1"/>
</dbReference>
<name>A0ABV5ZSP5_9PSEU</name>
<feature type="domain" description="HTH luxR-type" evidence="4">
    <location>
        <begin position="832"/>
        <end position="897"/>
    </location>
</feature>
<proteinExistence type="predicted"/>
<organism evidence="5 6">
    <name type="scientific">Allokutzneria oryzae</name>
    <dbReference type="NCBI Taxonomy" id="1378989"/>
    <lineage>
        <taxon>Bacteria</taxon>
        <taxon>Bacillati</taxon>
        <taxon>Actinomycetota</taxon>
        <taxon>Actinomycetes</taxon>
        <taxon>Pseudonocardiales</taxon>
        <taxon>Pseudonocardiaceae</taxon>
        <taxon>Allokutzneria</taxon>
    </lineage>
</organism>
<dbReference type="InterPro" id="IPR041617">
    <property type="entry name" value="TPR_MalT"/>
</dbReference>
<dbReference type="PROSITE" id="PS50043">
    <property type="entry name" value="HTH_LUXR_2"/>
    <property type="match status" value="1"/>
</dbReference>
<sequence>MPLGNGSSERARLAGRPAAGVVTAPVVATKVRVPAAAPTVLDRPRLLAPLDELLRVPLEGPPVMVVCAPAGAGKTTLLAGWAHLLAERGGAPLAWVSLDAGDNDVFPLWSAVLGALRESGAWGQDGPLEWLGPPREDEEAGFLAGLVAAFERLTTPVCLVLDGVHEVRSPAAVRALNLLLRQLPPTLRIVLATRFPPPLILPRLRVEGRLREIGPADLTFTVGEARALLAGQGIELSSATLGVLMERTEGWAAGLRLAAMSVAGSSEPATRIAEFTGEDRAVAEYLAEEVLTGLPGQIRQFLLATCVCATFTVDLAVLLSQQEGAGQILDHLERTNTLITRGGPSARWYRYHPLLRGYLLAELGKRHRWGRRLHRTAADWFAAAGDPLVALEHGIAAGDDDLVARLITKFGLQQVLKGNGDPLRALLDTVPAQVLAQPPVALVGAAIALDRGDVPAADRCLRRVAGSARPLRTHRLRALHAVVLLHRARFEGGVREALTALETTRAGDTGDVDLDMLALSNRGTAALWLGEHRAARTDLSRALRLATAEGRDAVALHCRVHLAAVSAAEGDPAQMSAEAAAALDFAQARCWSETSRCAYLYALMGADAYQRVDQERAERLCSLSVRLLAERAERVDPTVELSALLLEAIVAFDRAEDPHGVVAAIRDLWRRFRTAQVAPALIAFAAPVEQRMALRVGEHRWAMEVLERLGRQLRPSAEHALLQAVLHAHKGHLNAARRLLDLIVNDRVPAVVAGTMVEAWLLEALLAERTGNQRRAHEALSHALALAQPRHALRPFLDAGAPARDLLVRGAGRFGRYDSFAASVLAAIPASAAGATEALTDRELDLLIELPSMRTTEEIADSLFVSVNTIKTHLRGIYRKLGVNHRRDAITAARRRGLL</sequence>
<dbReference type="CDD" id="cd06170">
    <property type="entry name" value="LuxR_C_like"/>
    <property type="match status" value="1"/>
</dbReference>
<evidence type="ECO:0000256" key="1">
    <source>
        <dbReference type="ARBA" id="ARBA00023015"/>
    </source>
</evidence>
<dbReference type="SMART" id="SM00421">
    <property type="entry name" value="HTH_LUXR"/>
    <property type="match status" value="1"/>
</dbReference>
<dbReference type="SUPFAM" id="SSF52540">
    <property type="entry name" value="P-loop containing nucleoside triphosphate hydrolases"/>
    <property type="match status" value="1"/>
</dbReference>
<reference evidence="5 6" key="1">
    <citation type="submission" date="2024-09" db="EMBL/GenBank/DDBJ databases">
        <authorList>
            <person name="Sun Q."/>
            <person name="Mori K."/>
        </authorList>
    </citation>
    <scope>NUCLEOTIDE SEQUENCE [LARGE SCALE GENOMIC DNA]</scope>
    <source>
        <strain evidence="5 6">TBRC 7907</strain>
    </source>
</reference>
<evidence type="ECO:0000313" key="5">
    <source>
        <dbReference type="EMBL" id="MFB9903902.1"/>
    </source>
</evidence>
<dbReference type="InterPro" id="IPR027417">
    <property type="entry name" value="P-loop_NTPase"/>
</dbReference>
<dbReference type="InterPro" id="IPR059106">
    <property type="entry name" value="WHD_MalT"/>
</dbReference>
<dbReference type="InterPro" id="IPR016032">
    <property type="entry name" value="Sig_transdc_resp-reg_C-effctor"/>
</dbReference>
<dbReference type="SUPFAM" id="SSF46894">
    <property type="entry name" value="C-terminal effector domain of the bipartite response regulators"/>
    <property type="match status" value="1"/>
</dbReference>
<dbReference type="EMBL" id="JBHLZU010000006">
    <property type="protein sequence ID" value="MFB9903902.1"/>
    <property type="molecule type" value="Genomic_DNA"/>
</dbReference>
<dbReference type="InterPro" id="IPR036388">
    <property type="entry name" value="WH-like_DNA-bd_sf"/>
</dbReference>
<comment type="caution">
    <text evidence="5">The sequence shown here is derived from an EMBL/GenBank/DDBJ whole genome shotgun (WGS) entry which is preliminary data.</text>
</comment>
<dbReference type="Pfam" id="PF25873">
    <property type="entry name" value="WHD_MalT"/>
    <property type="match status" value="1"/>
</dbReference>
<keyword evidence="2" id="KW-0238">DNA-binding</keyword>
<dbReference type="Pfam" id="PF00196">
    <property type="entry name" value="GerE"/>
    <property type="match status" value="1"/>
</dbReference>
<dbReference type="Pfam" id="PF17874">
    <property type="entry name" value="TPR_MalT"/>
    <property type="match status" value="1"/>
</dbReference>
<dbReference type="PANTHER" id="PTHR44688:SF16">
    <property type="entry name" value="DNA-BINDING TRANSCRIPTIONAL ACTIVATOR DEVR_DOSR"/>
    <property type="match status" value="1"/>
</dbReference>
<keyword evidence="3" id="KW-0804">Transcription</keyword>
<evidence type="ECO:0000259" key="4">
    <source>
        <dbReference type="PROSITE" id="PS50043"/>
    </source>
</evidence>
<evidence type="ECO:0000313" key="6">
    <source>
        <dbReference type="Proteomes" id="UP001589693"/>
    </source>
</evidence>
<protein>
    <submittedName>
        <fullName evidence="5">LuxR C-terminal-related transcriptional regulator</fullName>
    </submittedName>
</protein>
<keyword evidence="6" id="KW-1185">Reference proteome</keyword>
<gene>
    <name evidence="5" type="ORF">ACFFQA_08125</name>
</gene>
<accession>A0ABV5ZSP5</accession>
<dbReference type="InterPro" id="IPR011990">
    <property type="entry name" value="TPR-like_helical_dom_sf"/>
</dbReference>
<dbReference type="Proteomes" id="UP001589693">
    <property type="component" value="Unassembled WGS sequence"/>
</dbReference>
<dbReference type="InterPro" id="IPR000792">
    <property type="entry name" value="Tscrpt_reg_LuxR_C"/>
</dbReference>
<dbReference type="Gene3D" id="3.40.50.300">
    <property type="entry name" value="P-loop containing nucleotide triphosphate hydrolases"/>
    <property type="match status" value="1"/>
</dbReference>
<dbReference type="RefSeq" id="WP_377851062.1">
    <property type="nucleotide sequence ID" value="NZ_JBHLZU010000006.1"/>
</dbReference>
<dbReference type="Gene3D" id="1.25.40.10">
    <property type="entry name" value="Tetratricopeptide repeat domain"/>
    <property type="match status" value="1"/>
</dbReference>
<keyword evidence="1" id="KW-0805">Transcription regulation</keyword>
<evidence type="ECO:0000256" key="2">
    <source>
        <dbReference type="ARBA" id="ARBA00023125"/>
    </source>
</evidence>